<comment type="catalytic activity">
    <reaction evidence="5">
        <text>an R-cob(III)alamin(out) + ATP + H2O = an R-cob(III)alamin(in) + ADP + phosphate + H(+)</text>
        <dbReference type="Rhea" id="RHEA:17873"/>
        <dbReference type="ChEBI" id="CHEBI:15377"/>
        <dbReference type="ChEBI" id="CHEBI:15378"/>
        <dbReference type="ChEBI" id="CHEBI:30616"/>
        <dbReference type="ChEBI" id="CHEBI:43474"/>
        <dbReference type="ChEBI" id="CHEBI:140785"/>
        <dbReference type="ChEBI" id="CHEBI:456216"/>
        <dbReference type="EC" id="7.6.2.8"/>
    </reaction>
</comment>
<evidence type="ECO:0000259" key="12">
    <source>
        <dbReference type="PROSITE" id="PS50893"/>
    </source>
</evidence>
<evidence type="ECO:0000313" key="14">
    <source>
        <dbReference type="Proteomes" id="UP000199079"/>
    </source>
</evidence>
<dbReference type="OrthoDB" id="24644at2157"/>
<evidence type="ECO:0000256" key="8">
    <source>
        <dbReference type="ARBA" id="ARBA00066387"/>
    </source>
</evidence>
<evidence type="ECO:0000256" key="7">
    <source>
        <dbReference type="ARBA" id="ARBA00064420"/>
    </source>
</evidence>
<keyword evidence="2" id="KW-0547">Nucleotide-binding</keyword>
<evidence type="ECO:0000256" key="3">
    <source>
        <dbReference type="ARBA" id="ARBA00022840"/>
    </source>
</evidence>
<dbReference type="InterPro" id="IPR017871">
    <property type="entry name" value="ABC_transporter-like_CS"/>
</dbReference>
<dbReference type="EMBL" id="FNPC01000004">
    <property type="protein sequence ID" value="SDY31945.1"/>
    <property type="molecule type" value="Genomic_DNA"/>
</dbReference>
<dbReference type="AlphaFoldDB" id="A0A1H3IX87"/>
<keyword evidence="4" id="KW-1278">Translocase</keyword>
<comment type="function">
    <text evidence="6">Required for corrinoid utilization. Probably part of the ABC transporter complex BtuCDF involved in cobalamin (vitamin B12) import. Probably responsible for energy coupling to the transport system.</text>
</comment>
<dbReference type="Pfam" id="PF00005">
    <property type="entry name" value="ABC_tran"/>
    <property type="match status" value="1"/>
</dbReference>
<dbReference type="Gene3D" id="3.40.50.300">
    <property type="entry name" value="P-loop containing nucleotide triphosphate hydrolases"/>
    <property type="match status" value="1"/>
</dbReference>
<organism evidence="13 14">
    <name type="scientific">Halopenitus persicus</name>
    <dbReference type="NCBI Taxonomy" id="1048396"/>
    <lineage>
        <taxon>Archaea</taxon>
        <taxon>Methanobacteriati</taxon>
        <taxon>Methanobacteriota</taxon>
        <taxon>Stenosarchaea group</taxon>
        <taxon>Halobacteria</taxon>
        <taxon>Halobacteriales</taxon>
        <taxon>Haloferacaceae</taxon>
        <taxon>Halopenitus</taxon>
    </lineage>
</organism>
<protein>
    <recommendedName>
        <fullName evidence="9">Cobalamin import ATP-binding protein BtuD</fullName>
        <ecNumber evidence="8">7.6.2.8</ecNumber>
    </recommendedName>
    <alternativeName>
        <fullName evidence="10">Vitamin B12-transporting ATPase</fullName>
    </alternativeName>
</protein>
<comment type="subunit">
    <text evidence="7">The complex is composed of two ATP-binding proteins (BtuD), two transmembrane proteins (BtuC) and a solute-binding protein (BtuF).</text>
</comment>
<dbReference type="PANTHER" id="PTHR42794:SF1">
    <property type="entry name" value="HEMIN IMPORT ATP-BINDING PROTEIN HMUV"/>
    <property type="match status" value="1"/>
</dbReference>
<keyword evidence="3 13" id="KW-0067">ATP-binding</keyword>
<feature type="compositionally biased region" description="Acidic residues" evidence="11">
    <location>
        <begin position="294"/>
        <end position="305"/>
    </location>
</feature>
<evidence type="ECO:0000256" key="1">
    <source>
        <dbReference type="ARBA" id="ARBA00022448"/>
    </source>
</evidence>
<reference evidence="14" key="1">
    <citation type="submission" date="2016-10" db="EMBL/GenBank/DDBJ databases">
        <authorList>
            <person name="Varghese N."/>
            <person name="Submissions S."/>
        </authorList>
    </citation>
    <scope>NUCLEOTIDE SEQUENCE [LARGE SCALE GENOMIC DNA]</scope>
    <source>
        <strain evidence="14">DC30,IBRC 10041,KCTC 4046</strain>
    </source>
</reference>
<evidence type="ECO:0000256" key="10">
    <source>
        <dbReference type="ARBA" id="ARBA00077139"/>
    </source>
</evidence>
<feature type="domain" description="ABC transporter" evidence="12">
    <location>
        <begin position="31"/>
        <end position="266"/>
    </location>
</feature>
<evidence type="ECO:0000256" key="5">
    <source>
        <dbReference type="ARBA" id="ARBA00050590"/>
    </source>
</evidence>
<accession>A0A1H3IX87</accession>
<evidence type="ECO:0000256" key="9">
    <source>
        <dbReference type="ARBA" id="ARBA00073649"/>
    </source>
</evidence>
<keyword evidence="14" id="KW-1185">Reference proteome</keyword>
<dbReference type="SUPFAM" id="SSF52540">
    <property type="entry name" value="P-loop containing nucleoside triphosphate hydrolases"/>
    <property type="match status" value="1"/>
</dbReference>
<dbReference type="InterPro" id="IPR003593">
    <property type="entry name" value="AAA+_ATPase"/>
</dbReference>
<evidence type="ECO:0000256" key="11">
    <source>
        <dbReference type="SAM" id="MobiDB-lite"/>
    </source>
</evidence>
<dbReference type="CDD" id="cd03214">
    <property type="entry name" value="ABC_Iron-Siderophores_B12_Hemin"/>
    <property type="match status" value="1"/>
</dbReference>
<dbReference type="InterPro" id="IPR003439">
    <property type="entry name" value="ABC_transporter-like_ATP-bd"/>
</dbReference>
<evidence type="ECO:0000256" key="6">
    <source>
        <dbReference type="ARBA" id="ARBA00058960"/>
    </source>
</evidence>
<sequence length="448" mass="46210">MSRFHESRTEVEAEPDADTTADPDHADQPHLEATDVTVTIGDATVLEGVDLAVEAGSFLGVVGPNGAGKTTLLRALRGSLTPDRGHVRVAGEDLTTLSARATARRVASVPQDTVLSFDFTVEQVVEMGRTPHRSRFATPDAADREAVDDAMATTDTARFADRSVGTLSGGERQRVLLARALAQETPVLVLDEPTGSLDVNHAVETLELVRGLVEAGKTVVAAIHDLNLAARYCDELLLLADGRVRSVGTPETVLSQAALRDAFDARTFVTEQPGSTAPLVTALPETPGHGSAAGDDDSATSDDGSDPGMEHPPIHVVGTGRRAATVVSVLAAAGFDVSVGVVPAGDAAAERAREVDADPVCVPSFSGITGAAAATARERADAAAALVLVDADVADGNRPIVEAVAPDRRVVVGEPADGEPIAAAARIDHLDDVADAVRAVLAGETDGW</sequence>
<gene>
    <name evidence="13" type="ORF">SAMN05216564_104285</name>
</gene>
<evidence type="ECO:0000313" key="13">
    <source>
        <dbReference type="EMBL" id="SDY31945.1"/>
    </source>
</evidence>
<dbReference type="PROSITE" id="PS00211">
    <property type="entry name" value="ABC_TRANSPORTER_1"/>
    <property type="match status" value="1"/>
</dbReference>
<evidence type="ECO:0000256" key="2">
    <source>
        <dbReference type="ARBA" id="ARBA00022741"/>
    </source>
</evidence>
<dbReference type="Proteomes" id="UP000199079">
    <property type="component" value="Unassembled WGS sequence"/>
</dbReference>
<dbReference type="PANTHER" id="PTHR42794">
    <property type="entry name" value="HEMIN IMPORT ATP-BINDING PROTEIN HMUV"/>
    <property type="match status" value="1"/>
</dbReference>
<keyword evidence="1" id="KW-0813">Transport</keyword>
<dbReference type="PROSITE" id="PS50893">
    <property type="entry name" value="ABC_TRANSPORTER_2"/>
    <property type="match status" value="1"/>
</dbReference>
<feature type="compositionally biased region" description="Acidic residues" evidence="11">
    <location>
        <begin position="12"/>
        <end position="21"/>
    </location>
</feature>
<dbReference type="GO" id="GO:0016887">
    <property type="term" value="F:ATP hydrolysis activity"/>
    <property type="evidence" value="ECO:0007669"/>
    <property type="project" value="InterPro"/>
</dbReference>
<feature type="region of interest" description="Disordered" evidence="11">
    <location>
        <begin position="274"/>
        <end position="315"/>
    </location>
</feature>
<name>A0A1H3IX87_9EURY</name>
<feature type="compositionally biased region" description="Basic and acidic residues" evidence="11">
    <location>
        <begin position="1"/>
        <end position="11"/>
    </location>
</feature>
<dbReference type="RefSeq" id="WP_218128619.1">
    <property type="nucleotide sequence ID" value="NZ_FNPC01000004.1"/>
</dbReference>
<feature type="region of interest" description="Disordered" evidence="11">
    <location>
        <begin position="1"/>
        <end position="30"/>
    </location>
</feature>
<dbReference type="GO" id="GO:0015420">
    <property type="term" value="F:ABC-type vitamin B12 transporter activity"/>
    <property type="evidence" value="ECO:0007669"/>
    <property type="project" value="UniProtKB-EC"/>
</dbReference>
<dbReference type="NCBIfam" id="NF010068">
    <property type="entry name" value="PRK13548.1"/>
    <property type="match status" value="1"/>
</dbReference>
<proteinExistence type="predicted"/>
<dbReference type="SMART" id="SM00382">
    <property type="entry name" value="AAA"/>
    <property type="match status" value="1"/>
</dbReference>
<evidence type="ECO:0000256" key="4">
    <source>
        <dbReference type="ARBA" id="ARBA00022967"/>
    </source>
</evidence>
<dbReference type="EC" id="7.6.2.8" evidence="8"/>
<dbReference type="InterPro" id="IPR027417">
    <property type="entry name" value="P-loop_NTPase"/>
</dbReference>
<dbReference type="FunFam" id="3.40.50.300:FF:000134">
    <property type="entry name" value="Iron-enterobactin ABC transporter ATP-binding protein"/>
    <property type="match status" value="1"/>
</dbReference>
<dbReference type="GO" id="GO:0005524">
    <property type="term" value="F:ATP binding"/>
    <property type="evidence" value="ECO:0007669"/>
    <property type="project" value="UniProtKB-KW"/>
</dbReference>